<dbReference type="EMBL" id="NQMM01000018">
    <property type="protein sequence ID" value="PKQ81076.1"/>
    <property type="molecule type" value="Genomic_DNA"/>
</dbReference>
<evidence type="ECO:0000313" key="2">
    <source>
        <dbReference type="Proteomes" id="UP000233467"/>
    </source>
</evidence>
<gene>
    <name evidence="1" type="ORF">CJP16_05800</name>
</gene>
<dbReference type="AlphaFoldDB" id="A0A2N3J4T1"/>
<name>A0A2N3J4T1_AERSO</name>
<evidence type="ECO:0000313" key="1">
    <source>
        <dbReference type="EMBL" id="PKQ81076.1"/>
    </source>
</evidence>
<accession>A0A2N3J4T1</accession>
<reference evidence="1 2" key="1">
    <citation type="journal article" date="2017" name="Front. Microbiol.">
        <title>Strong Genomic and Phenotypic Heterogeneity in the Aeromonas sobria Species Complex.</title>
        <authorList>
            <person name="Gauthier J."/>
            <person name="Vincent A.T."/>
            <person name="Charette S.J."/>
            <person name="Derome N."/>
        </authorList>
    </citation>
    <scope>NUCLEOTIDE SEQUENCE [LARGE SCALE GENOMIC DNA]</scope>
    <source>
        <strain evidence="1 2">TM18</strain>
    </source>
</reference>
<proteinExistence type="predicted"/>
<comment type="caution">
    <text evidence="1">The sequence shown here is derived from an EMBL/GenBank/DDBJ whole genome shotgun (WGS) entry which is preliminary data.</text>
</comment>
<protein>
    <submittedName>
        <fullName evidence="1">Uncharacterized protein</fullName>
    </submittedName>
</protein>
<organism evidence="1 2">
    <name type="scientific">Aeromonas sobria</name>
    <dbReference type="NCBI Taxonomy" id="646"/>
    <lineage>
        <taxon>Bacteria</taxon>
        <taxon>Pseudomonadati</taxon>
        <taxon>Pseudomonadota</taxon>
        <taxon>Gammaproteobacteria</taxon>
        <taxon>Aeromonadales</taxon>
        <taxon>Aeromonadaceae</taxon>
        <taxon>Aeromonas</taxon>
    </lineage>
</organism>
<sequence length="74" mass="8104">MARITHKLHSVIVGAILASIMQGSSDAGCYFYQHPFRLSVMKYSFLLIGGLSAVVSRPAAVHNTQLPQNLEFVD</sequence>
<dbReference type="Proteomes" id="UP000233467">
    <property type="component" value="Unassembled WGS sequence"/>
</dbReference>
<keyword evidence="2" id="KW-1185">Reference proteome</keyword>